<organism evidence="9 10">
    <name type="scientific">Burkholderia ubonensis subsp. mesacidophila</name>
    <dbReference type="NCBI Taxonomy" id="265293"/>
    <lineage>
        <taxon>Bacteria</taxon>
        <taxon>Pseudomonadati</taxon>
        <taxon>Pseudomonadota</taxon>
        <taxon>Betaproteobacteria</taxon>
        <taxon>Burkholderiales</taxon>
        <taxon>Burkholderiaceae</taxon>
        <taxon>Burkholderia</taxon>
        <taxon>Burkholderia cepacia complex</taxon>
    </lineage>
</organism>
<feature type="transmembrane region" description="Helical" evidence="7">
    <location>
        <begin position="241"/>
        <end position="264"/>
    </location>
</feature>
<evidence type="ECO:0000256" key="7">
    <source>
        <dbReference type="SAM" id="Phobius"/>
    </source>
</evidence>
<dbReference type="EMBL" id="MTZU01000056">
    <property type="protein sequence ID" value="PCE30743.1"/>
    <property type="molecule type" value="Genomic_DNA"/>
</dbReference>
<feature type="transmembrane region" description="Helical" evidence="7">
    <location>
        <begin position="169"/>
        <end position="188"/>
    </location>
</feature>
<name>A0A2A4FAB6_9BURK</name>
<comment type="caution">
    <text evidence="9">The sequence shown here is derived from an EMBL/GenBank/DDBJ whole genome shotgun (WGS) entry which is preliminary data.</text>
</comment>
<dbReference type="SUPFAM" id="SSF103473">
    <property type="entry name" value="MFS general substrate transporter"/>
    <property type="match status" value="1"/>
</dbReference>
<evidence type="ECO:0000256" key="4">
    <source>
        <dbReference type="ARBA" id="ARBA00022692"/>
    </source>
</evidence>
<dbReference type="Proteomes" id="UP000217994">
    <property type="component" value="Unassembled WGS sequence"/>
</dbReference>
<proteinExistence type="predicted"/>
<gene>
    <name evidence="9" type="ORF">BZL54_19070</name>
</gene>
<feature type="transmembrane region" description="Helical" evidence="7">
    <location>
        <begin position="303"/>
        <end position="324"/>
    </location>
</feature>
<evidence type="ECO:0000259" key="8">
    <source>
        <dbReference type="PROSITE" id="PS50850"/>
    </source>
</evidence>
<feature type="transmembrane region" description="Helical" evidence="7">
    <location>
        <begin position="20"/>
        <end position="40"/>
    </location>
</feature>
<evidence type="ECO:0000256" key="2">
    <source>
        <dbReference type="ARBA" id="ARBA00022448"/>
    </source>
</evidence>
<dbReference type="GeneID" id="69003280"/>
<dbReference type="GO" id="GO:0022857">
    <property type="term" value="F:transmembrane transporter activity"/>
    <property type="evidence" value="ECO:0007669"/>
    <property type="project" value="InterPro"/>
</dbReference>
<feature type="transmembrane region" description="Helical" evidence="7">
    <location>
        <begin position="52"/>
        <end position="77"/>
    </location>
</feature>
<dbReference type="GO" id="GO:0005886">
    <property type="term" value="C:plasma membrane"/>
    <property type="evidence" value="ECO:0007669"/>
    <property type="project" value="UniProtKB-SubCell"/>
</dbReference>
<evidence type="ECO:0000256" key="3">
    <source>
        <dbReference type="ARBA" id="ARBA00022475"/>
    </source>
</evidence>
<evidence type="ECO:0000256" key="5">
    <source>
        <dbReference type="ARBA" id="ARBA00022989"/>
    </source>
</evidence>
<dbReference type="InterPro" id="IPR050171">
    <property type="entry name" value="MFS_Transporters"/>
</dbReference>
<dbReference type="AlphaFoldDB" id="A0A2A4FAB6"/>
<feature type="transmembrane region" description="Helical" evidence="7">
    <location>
        <begin position="336"/>
        <end position="360"/>
    </location>
</feature>
<feature type="transmembrane region" description="Helical" evidence="7">
    <location>
        <begin position="372"/>
        <end position="392"/>
    </location>
</feature>
<keyword evidence="6 7" id="KW-0472">Membrane</keyword>
<dbReference type="PANTHER" id="PTHR23517:SF2">
    <property type="entry name" value="MULTIDRUG RESISTANCE PROTEIN MDTH"/>
    <property type="match status" value="1"/>
</dbReference>
<evidence type="ECO:0000313" key="9">
    <source>
        <dbReference type="EMBL" id="PCE30743.1"/>
    </source>
</evidence>
<evidence type="ECO:0000256" key="1">
    <source>
        <dbReference type="ARBA" id="ARBA00004651"/>
    </source>
</evidence>
<feature type="domain" description="Major facilitator superfamily (MFS) profile" evidence="8">
    <location>
        <begin position="18"/>
        <end position="397"/>
    </location>
</feature>
<dbReference type="Gene3D" id="1.20.1250.20">
    <property type="entry name" value="MFS general substrate transporter like domains"/>
    <property type="match status" value="2"/>
</dbReference>
<accession>A0A2A4FAB6</accession>
<dbReference type="PANTHER" id="PTHR23517">
    <property type="entry name" value="RESISTANCE PROTEIN MDTM, PUTATIVE-RELATED-RELATED"/>
    <property type="match status" value="1"/>
</dbReference>
<dbReference type="InterPro" id="IPR011701">
    <property type="entry name" value="MFS"/>
</dbReference>
<keyword evidence="3" id="KW-1003">Cell membrane</keyword>
<feature type="transmembrane region" description="Helical" evidence="7">
    <location>
        <begin position="84"/>
        <end position="103"/>
    </location>
</feature>
<reference evidence="9 10" key="1">
    <citation type="submission" date="2017-01" db="EMBL/GenBank/DDBJ databases">
        <title>Whole-Genome Shotgun Sequencing of Two beta-Proteobacterial Species in Search of the Bulgecin Biosynthetic Cluster.</title>
        <authorList>
            <person name="Horsman M.E."/>
            <person name="Marous D.R."/>
            <person name="Li R."/>
            <person name="Oliver R.A."/>
            <person name="Byun B."/>
            <person name="Emrich S.J."/>
            <person name="Boggess B."/>
            <person name="Townsend C.A."/>
            <person name="Mobashery S."/>
        </authorList>
    </citation>
    <scope>NUCLEOTIDE SEQUENCE [LARGE SCALE GENOMIC DNA]</scope>
    <source>
        <strain evidence="9 10">ATCC 31433</strain>
    </source>
</reference>
<evidence type="ECO:0000313" key="10">
    <source>
        <dbReference type="Proteomes" id="UP000217994"/>
    </source>
</evidence>
<dbReference type="PROSITE" id="PS50850">
    <property type="entry name" value="MFS"/>
    <property type="match status" value="1"/>
</dbReference>
<feature type="transmembrane region" description="Helical" evidence="7">
    <location>
        <begin position="145"/>
        <end position="163"/>
    </location>
</feature>
<keyword evidence="4 7" id="KW-0812">Transmembrane</keyword>
<sequence length="414" mass="44064">MTRSRLLTLGLHAARHDERCILIVSMFVAAVGSYLILPYYSIHATQHLGLPLSRVAVLLTCIAVCERGIGIGGGFLVDRAGARTVIALGIALRVVSLVMLAYAETFSMLLAAALTSGSGSALFQIGGKTLLLARADNVRSFAMRNIALNVGIAIGPLLGYPLIAHSFRTACLLNAGLFASILVYSLLLPKSPAAAAAAPGAPARNDIDLFSRELVFLYVTQALFFFFYTNFELTLPLFAKAHFGLFWVGMLFTINSVVVVLLSFSVARFSRRHEQSLPGGFIVLALSFGCFFGAIAAPPAWRLACYVTGVLAFSIAEVYFMLAIELQMAAQHAGAALGRILAASAFASALGVAAGNLVLGPAYVRAAERMPVNYWLMLAIGCLLAFAALSVARRRVRRGSIAAPRPSPEPHGTR</sequence>
<evidence type="ECO:0000256" key="6">
    <source>
        <dbReference type="ARBA" id="ARBA00023136"/>
    </source>
</evidence>
<keyword evidence="5 7" id="KW-1133">Transmembrane helix</keyword>
<comment type="subcellular location">
    <subcellularLocation>
        <location evidence="1">Cell membrane</location>
        <topology evidence="1">Multi-pass membrane protein</topology>
    </subcellularLocation>
</comment>
<keyword evidence="2" id="KW-0813">Transport</keyword>
<dbReference type="Pfam" id="PF07690">
    <property type="entry name" value="MFS_1"/>
    <property type="match status" value="1"/>
</dbReference>
<dbReference type="RefSeq" id="WP_084910209.1">
    <property type="nucleotide sequence ID" value="NZ_CP020739.1"/>
</dbReference>
<feature type="transmembrane region" description="Helical" evidence="7">
    <location>
        <begin position="109"/>
        <end position="133"/>
    </location>
</feature>
<dbReference type="InterPro" id="IPR036259">
    <property type="entry name" value="MFS_trans_sf"/>
</dbReference>
<feature type="transmembrane region" description="Helical" evidence="7">
    <location>
        <begin position="209"/>
        <end position="229"/>
    </location>
</feature>
<dbReference type="InterPro" id="IPR020846">
    <property type="entry name" value="MFS_dom"/>
</dbReference>
<protein>
    <recommendedName>
        <fullName evidence="8">Major facilitator superfamily (MFS) profile domain-containing protein</fullName>
    </recommendedName>
</protein>
<feature type="transmembrane region" description="Helical" evidence="7">
    <location>
        <begin position="276"/>
        <end position="297"/>
    </location>
</feature>